<feature type="domain" description="Aminotransferase class I/classII large" evidence="6">
    <location>
        <begin position="40"/>
        <end position="379"/>
    </location>
</feature>
<evidence type="ECO:0000256" key="3">
    <source>
        <dbReference type="ARBA" id="ARBA00022679"/>
    </source>
</evidence>
<evidence type="ECO:0000313" key="7">
    <source>
        <dbReference type="EMBL" id="OGG23829.1"/>
    </source>
</evidence>
<dbReference type="InterPro" id="IPR015424">
    <property type="entry name" value="PyrdxlP-dep_Trfase"/>
</dbReference>
<dbReference type="InterPro" id="IPR015422">
    <property type="entry name" value="PyrdxlP-dep_Trfase_small"/>
</dbReference>
<dbReference type="PANTHER" id="PTHR13693:SF3">
    <property type="entry name" value="LD36009P"/>
    <property type="match status" value="1"/>
</dbReference>
<keyword evidence="3 7" id="KW-0808">Transferase</keyword>
<organism evidence="7 8">
    <name type="scientific">Candidatus Gottesmanbacteria bacterium RIFCSPLOWO2_01_FULL_43_11b</name>
    <dbReference type="NCBI Taxonomy" id="1798392"/>
    <lineage>
        <taxon>Bacteria</taxon>
        <taxon>Candidatus Gottesmaniibacteriota</taxon>
    </lineage>
</organism>
<name>A0A1F6AGF5_9BACT</name>
<gene>
    <name evidence="7" type="ORF">A3A79_01325</name>
</gene>
<protein>
    <submittedName>
        <fullName evidence="7">Glycine C-acetyltransferase</fullName>
    </submittedName>
</protein>
<comment type="cofactor">
    <cofactor evidence="1 5">
        <name>pyridoxal 5'-phosphate</name>
        <dbReference type="ChEBI" id="CHEBI:597326"/>
    </cofactor>
</comment>
<dbReference type="Gene3D" id="3.40.640.10">
    <property type="entry name" value="Type I PLP-dependent aspartate aminotransferase-like (Major domain)"/>
    <property type="match status" value="1"/>
</dbReference>
<dbReference type="NCBIfam" id="TIGR01825">
    <property type="entry name" value="gly_Cac_T_rel"/>
    <property type="match status" value="1"/>
</dbReference>
<dbReference type="EMBL" id="MFJV01000001">
    <property type="protein sequence ID" value="OGG23829.1"/>
    <property type="molecule type" value="Genomic_DNA"/>
</dbReference>
<comment type="subunit">
    <text evidence="2">Homodimer.</text>
</comment>
<dbReference type="AlphaFoldDB" id="A0A1F6AGF5"/>
<dbReference type="PANTHER" id="PTHR13693">
    <property type="entry name" value="CLASS II AMINOTRANSFERASE/8-AMINO-7-OXONONANOATE SYNTHASE"/>
    <property type="match status" value="1"/>
</dbReference>
<dbReference type="InterPro" id="IPR050087">
    <property type="entry name" value="AON_synthase_class-II"/>
</dbReference>
<dbReference type="STRING" id="1798392.A3A79_01325"/>
<evidence type="ECO:0000256" key="2">
    <source>
        <dbReference type="ARBA" id="ARBA00011738"/>
    </source>
</evidence>
<accession>A0A1F6AGF5</accession>
<reference evidence="7 8" key="1">
    <citation type="journal article" date="2016" name="Nat. Commun.">
        <title>Thousands of microbial genomes shed light on interconnected biogeochemical processes in an aquifer system.</title>
        <authorList>
            <person name="Anantharaman K."/>
            <person name="Brown C.T."/>
            <person name="Hug L.A."/>
            <person name="Sharon I."/>
            <person name="Castelle C.J."/>
            <person name="Probst A.J."/>
            <person name="Thomas B.C."/>
            <person name="Singh A."/>
            <person name="Wilkins M.J."/>
            <person name="Karaoz U."/>
            <person name="Brodie E.L."/>
            <person name="Williams K.H."/>
            <person name="Hubbard S.S."/>
            <person name="Banfield J.F."/>
        </authorList>
    </citation>
    <scope>NUCLEOTIDE SEQUENCE [LARGE SCALE GENOMIC DNA]</scope>
</reference>
<sequence length="395" mass="43365">MNDPLEPYYKTLDEMKQKGLYTPVRVLESPQGPWFTIDGKKVLNFCSNNYLGLAQDKRLVSAVIKAVKKYGVGPGAVRPISGNLKLHMEAEAALAKFKGAEAAFLLQGGFIGNIVAIQTILGKEDIVISDELNHASIIDAIRLAQIKNKFIYKHLDMTDLERVLNEAKKIQGNHLMLIVTDGVFSMDGDIAPMPDIVRLAKKYGAITMVDDAHGEGVLGQGRGIAHHFKLHGKIDIEVGTLSKAFGVLGGVIAGKKELIEYYRQKGRPYLFSTGLTVADTAAVIEGVKILSRSKSLVKKLWDNAKYLRESFQKLGFNTGSTQTPITPVMLGDENLAKTFSSKLFEHKVFATPIKYPMVPLGKARIRVMPSAGHSKKDLDFGLKIFEKVGKELGVI</sequence>
<dbReference type="InterPro" id="IPR010962">
    <property type="entry name" value="AONS_Archaea/Firmicutes"/>
</dbReference>
<comment type="caution">
    <text evidence="7">The sequence shown here is derived from an EMBL/GenBank/DDBJ whole genome shotgun (WGS) entry which is preliminary data.</text>
</comment>
<dbReference type="GO" id="GO:0030170">
    <property type="term" value="F:pyridoxal phosphate binding"/>
    <property type="evidence" value="ECO:0007669"/>
    <property type="project" value="InterPro"/>
</dbReference>
<evidence type="ECO:0000256" key="5">
    <source>
        <dbReference type="RuleBase" id="RU003693"/>
    </source>
</evidence>
<dbReference type="Pfam" id="PF00155">
    <property type="entry name" value="Aminotran_1_2"/>
    <property type="match status" value="1"/>
</dbReference>
<evidence type="ECO:0000313" key="8">
    <source>
        <dbReference type="Proteomes" id="UP000178759"/>
    </source>
</evidence>
<dbReference type="Gene3D" id="3.90.1150.10">
    <property type="entry name" value="Aspartate Aminotransferase, domain 1"/>
    <property type="match status" value="1"/>
</dbReference>
<dbReference type="InterPro" id="IPR001917">
    <property type="entry name" value="Aminotrans_II_pyridoxalP_BS"/>
</dbReference>
<evidence type="ECO:0000256" key="4">
    <source>
        <dbReference type="ARBA" id="ARBA00022898"/>
    </source>
</evidence>
<evidence type="ECO:0000256" key="1">
    <source>
        <dbReference type="ARBA" id="ARBA00001933"/>
    </source>
</evidence>
<dbReference type="SUPFAM" id="SSF53383">
    <property type="entry name" value="PLP-dependent transferases"/>
    <property type="match status" value="1"/>
</dbReference>
<proteinExistence type="inferred from homology"/>
<dbReference type="Proteomes" id="UP000178759">
    <property type="component" value="Unassembled WGS sequence"/>
</dbReference>
<evidence type="ECO:0000259" key="6">
    <source>
        <dbReference type="Pfam" id="PF00155"/>
    </source>
</evidence>
<comment type="similarity">
    <text evidence="5">Belongs to the class-II pyridoxal-phosphate-dependent aminotransferase family.</text>
</comment>
<dbReference type="GO" id="GO:0016740">
    <property type="term" value="F:transferase activity"/>
    <property type="evidence" value="ECO:0007669"/>
    <property type="project" value="UniProtKB-KW"/>
</dbReference>
<dbReference type="PROSITE" id="PS00599">
    <property type="entry name" value="AA_TRANSFER_CLASS_2"/>
    <property type="match status" value="1"/>
</dbReference>
<dbReference type="CDD" id="cd06454">
    <property type="entry name" value="KBL_like"/>
    <property type="match status" value="1"/>
</dbReference>
<dbReference type="InterPro" id="IPR004839">
    <property type="entry name" value="Aminotransferase_I/II_large"/>
</dbReference>
<keyword evidence="4 5" id="KW-0663">Pyridoxal phosphate</keyword>
<dbReference type="NCBIfam" id="NF005394">
    <property type="entry name" value="PRK06939.1"/>
    <property type="match status" value="1"/>
</dbReference>
<dbReference type="InterPro" id="IPR015421">
    <property type="entry name" value="PyrdxlP-dep_Trfase_major"/>
</dbReference>